<evidence type="ECO:0000313" key="3">
    <source>
        <dbReference type="Proteomes" id="UP000515211"/>
    </source>
</evidence>
<evidence type="ECO:0000313" key="4">
    <source>
        <dbReference type="RefSeq" id="XP_052116512.1"/>
    </source>
</evidence>
<sequence length="428" mass="49202">MEENMENHHEKEVHNHARGGPVNHDRQERRVLGSYINPNPAIYGSSILKPTIHANNFELKPQLITLVQNNFSCGVSAQDPNQHLSTFLRICDTVKSNGIHPDIYKLLLFPFSLRDKAAKWLQSFPKDSLTTWEEVVNRFLARFYPPQRINRLRAEVQTFRQQDRETLYEAWERFKDLTRRCPPEMFNEWVKLHIFYEGLSYEVKKAVDHSSGGSLNKKKTIEEAIYVIKTVSENEYFYASERTQKKGVLELNSVDALLALNKAIAAQIAALTNRMEVNQASVIHDQTPQQEGNALESKGDWEQANYVHNSSRTPYDPHSKTYSPRNHRPYHNSQNTSYHNNQPIHNNLNQDTPSSTMQSCKIKSNFERMEAAIAQLSSQISGAVSTVMDRQTQTDRRIDANQEEYRSNMKNQGATISKLEAQVGILSK</sequence>
<feature type="compositionally biased region" description="Basic and acidic residues" evidence="1">
    <location>
        <begin position="1"/>
        <end position="15"/>
    </location>
</feature>
<evidence type="ECO:0000256" key="1">
    <source>
        <dbReference type="SAM" id="MobiDB-lite"/>
    </source>
</evidence>
<dbReference type="Proteomes" id="UP000515211">
    <property type="component" value="Chromosome 4"/>
</dbReference>
<feature type="region of interest" description="Disordered" evidence="1">
    <location>
        <begin position="308"/>
        <end position="357"/>
    </location>
</feature>
<reference evidence="3" key="1">
    <citation type="journal article" date="2016" name="Nat. Genet.">
        <title>The genome sequences of Arachis duranensis and Arachis ipaensis, the diploid ancestors of cultivated peanut.</title>
        <authorList>
            <person name="Bertioli D.J."/>
            <person name="Cannon S.B."/>
            <person name="Froenicke L."/>
            <person name="Huang G."/>
            <person name="Farmer A.D."/>
            <person name="Cannon E.K."/>
            <person name="Liu X."/>
            <person name="Gao D."/>
            <person name="Clevenger J."/>
            <person name="Dash S."/>
            <person name="Ren L."/>
            <person name="Moretzsohn M.C."/>
            <person name="Shirasawa K."/>
            <person name="Huang W."/>
            <person name="Vidigal B."/>
            <person name="Abernathy B."/>
            <person name="Chu Y."/>
            <person name="Niederhuth C.E."/>
            <person name="Umale P."/>
            <person name="Araujo A.C."/>
            <person name="Kozik A."/>
            <person name="Kim K.D."/>
            <person name="Burow M.D."/>
            <person name="Varshney R.K."/>
            <person name="Wang X."/>
            <person name="Zhang X."/>
            <person name="Barkley N."/>
            <person name="Guimaraes P.M."/>
            <person name="Isobe S."/>
            <person name="Guo B."/>
            <person name="Liao B."/>
            <person name="Stalker H.T."/>
            <person name="Schmitz R.J."/>
            <person name="Scheffler B.E."/>
            <person name="Leal-Bertioli S.C."/>
            <person name="Xun X."/>
            <person name="Jackson S.A."/>
            <person name="Michelmore R."/>
            <person name="Ozias-Akins P."/>
        </authorList>
    </citation>
    <scope>NUCLEOTIDE SEQUENCE [LARGE SCALE GENOMIC DNA]</scope>
    <source>
        <strain evidence="3">cv. V14167</strain>
    </source>
</reference>
<feature type="region of interest" description="Disordered" evidence="1">
    <location>
        <begin position="1"/>
        <end position="24"/>
    </location>
</feature>
<name>A0A9C6TM31_ARADU</name>
<keyword evidence="3" id="KW-1185">Reference proteome</keyword>
<dbReference type="AlphaFoldDB" id="A0A9C6TM31"/>
<dbReference type="InterPro" id="IPR005162">
    <property type="entry name" value="Retrotrans_gag_dom"/>
</dbReference>
<reference evidence="4" key="2">
    <citation type="submission" date="2025-08" db="UniProtKB">
        <authorList>
            <consortium name="RefSeq"/>
        </authorList>
    </citation>
    <scope>IDENTIFICATION</scope>
    <source>
        <tissue evidence="4">Whole plant</tissue>
    </source>
</reference>
<dbReference type="KEGG" id="adu:127746651"/>
<accession>A0A9C6TM31</accession>
<gene>
    <name evidence="4" type="primary">LOC127746651</name>
</gene>
<organism evidence="3 4">
    <name type="scientific">Arachis duranensis</name>
    <name type="common">Wild peanut</name>
    <dbReference type="NCBI Taxonomy" id="130453"/>
    <lineage>
        <taxon>Eukaryota</taxon>
        <taxon>Viridiplantae</taxon>
        <taxon>Streptophyta</taxon>
        <taxon>Embryophyta</taxon>
        <taxon>Tracheophyta</taxon>
        <taxon>Spermatophyta</taxon>
        <taxon>Magnoliopsida</taxon>
        <taxon>eudicotyledons</taxon>
        <taxon>Gunneridae</taxon>
        <taxon>Pentapetalae</taxon>
        <taxon>rosids</taxon>
        <taxon>fabids</taxon>
        <taxon>Fabales</taxon>
        <taxon>Fabaceae</taxon>
        <taxon>Papilionoideae</taxon>
        <taxon>50 kb inversion clade</taxon>
        <taxon>dalbergioids sensu lato</taxon>
        <taxon>Dalbergieae</taxon>
        <taxon>Pterocarpus clade</taxon>
        <taxon>Arachis</taxon>
    </lineage>
</organism>
<protein>
    <submittedName>
        <fullName evidence="4">Uncharacterized protein LOC127746651</fullName>
    </submittedName>
</protein>
<feature type="domain" description="Retrotransposon gag" evidence="2">
    <location>
        <begin position="108"/>
        <end position="200"/>
    </location>
</feature>
<proteinExistence type="predicted"/>
<evidence type="ECO:0000259" key="2">
    <source>
        <dbReference type="Pfam" id="PF03732"/>
    </source>
</evidence>
<dbReference type="GeneID" id="127746651"/>
<dbReference type="Pfam" id="PF03732">
    <property type="entry name" value="Retrotrans_gag"/>
    <property type="match status" value="1"/>
</dbReference>
<dbReference type="RefSeq" id="XP_052116512.1">
    <property type="nucleotide sequence ID" value="XM_052260552.1"/>
</dbReference>
<dbReference type="PANTHER" id="PTHR33223">
    <property type="entry name" value="CCHC-TYPE DOMAIN-CONTAINING PROTEIN"/>
    <property type="match status" value="1"/>
</dbReference>
<feature type="compositionally biased region" description="Polar residues" evidence="1">
    <location>
        <begin position="331"/>
        <end position="357"/>
    </location>
</feature>
<dbReference type="PANTHER" id="PTHR33223:SF11">
    <property type="entry name" value="ELEMENT PROTEIN, PUTATIVE-RELATED"/>
    <property type="match status" value="1"/>
</dbReference>